<dbReference type="EMBL" id="JAUJYO010000020">
    <property type="protein sequence ID" value="KAK1286578.1"/>
    <property type="molecule type" value="Genomic_DNA"/>
</dbReference>
<gene>
    <name evidence="2" type="ORF">QJS10_CPB20g00955</name>
</gene>
<proteinExistence type="predicted"/>
<evidence type="ECO:0000313" key="3">
    <source>
        <dbReference type="Proteomes" id="UP001180020"/>
    </source>
</evidence>
<evidence type="ECO:0000259" key="1">
    <source>
        <dbReference type="Pfam" id="PF00078"/>
    </source>
</evidence>
<keyword evidence="3" id="KW-1185">Reference proteome</keyword>
<dbReference type="Pfam" id="PF00078">
    <property type="entry name" value="RVT_1"/>
    <property type="match status" value="1"/>
</dbReference>
<dbReference type="PANTHER" id="PTHR33116">
    <property type="entry name" value="REVERSE TRANSCRIPTASE ZINC-BINDING DOMAIN-CONTAINING PROTEIN-RELATED-RELATED"/>
    <property type="match status" value="1"/>
</dbReference>
<dbReference type="AlphaFoldDB" id="A0AAV9CE42"/>
<name>A0AAV9CE42_ACOCL</name>
<evidence type="ECO:0000313" key="2">
    <source>
        <dbReference type="EMBL" id="KAK1286578.1"/>
    </source>
</evidence>
<reference evidence="2" key="2">
    <citation type="submission" date="2023-06" db="EMBL/GenBank/DDBJ databases">
        <authorList>
            <person name="Ma L."/>
            <person name="Liu K.-W."/>
            <person name="Li Z."/>
            <person name="Hsiao Y.-Y."/>
            <person name="Qi Y."/>
            <person name="Fu T."/>
            <person name="Tang G."/>
            <person name="Zhang D."/>
            <person name="Sun W.-H."/>
            <person name="Liu D.-K."/>
            <person name="Li Y."/>
            <person name="Chen G.-Z."/>
            <person name="Liu X.-D."/>
            <person name="Liao X.-Y."/>
            <person name="Jiang Y.-T."/>
            <person name="Yu X."/>
            <person name="Hao Y."/>
            <person name="Huang J."/>
            <person name="Zhao X.-W."/>
            <person name="Ke S."/>
            <person name="Chen Y.-Y."/>
            <person name="Wu W.-L."/>
            <person name="Hsu J.-L."/>
            <person name="Lin Y.-F."/>
            <person name="Huang M.-D."/>
            <person name="Li C.-Y."/>
            <person name="Huang L."/>
            <person name="Wang Z.-W."/>
            <person name="Zhao X."/>
            <person name="Zhong W.-Y."/>
            <person name="Peng D.-H."/>
            <person name="Ahmad S."/>
            <person name="Lan S."/>
            <person name="Zhang J.-S."/>
            <person name="Tsai W.-C."/>
            <person name="Van De Peer Y."/>
            <person name="Liu Z.-J."/>
        </authorList>
    </citation>
    <scope>NUCLEOTIDE SEQUENCE</scope>
    <source>
        <strain evidence="2">CP</strain>
        <tissue evidence="2">Leaves</tissue>
    </source>
</reference>
<dbReference type="InterPro" id="IPR000477">
    <property type="entry name" value="RT_dom"/>
</dbReference>
<sequence>MGVSNCTSQIEVHTLGDPLSPLIFTLVIQSLSSNLNRLVAEGFIGQFIRGRLNITHLGFADNLLVFTNTELSTVTAISQLFQLFARESRLHLNSVKSQIFASESSSSEPFATALNIGLHSLSVRFLGLPLFQGKRNNRFCSPLLDKIRKKIYSWTGHSLSKAGRAELIRSTVRSHSGCSSSWQAIMRARDWIASKVLRYLIFEGKTITLWFDPWINGRGIEEVDHLFLGCAYSEFIWSILFRELTIRGPIPCRLESLPLWLATHISEPFIKEVSHLILTTTIWNLWIEQNNRVFSNNQKQKHKLALLQKIKDSIKANTHSRVI</sequence>
<protein>
    <recommendedName>
        <fullName evidence="1">Reverse transcriptase domain-containing protein</fullName>
    </recommendedName>
</protein>
<comment type="caution">
    <text evidence="2">The sequence shown here is derived from an EMBL/GenBank/DDBJ whole genome shotgun (WGS) entry which is preliminary data.</text>
</comment>
<dbReference type="PANTHER" id="PTHR33116:SF78">
    <property type="entry name" value="OS12G0587133 PROTEIN"/>
    <property type="match status" value="1"/>
</dbReference>
<dbReference type="Proteomes" id="UP001180020">
    <property type="component" value="Unassembled WGS sequence"/>
</dbReference>
<reference evidence="2" key="1">
    <citation type="journal article" date="2023" name="Nat. Commun.">
        <title>Diploid and tetraploid genomes of Acorus and the evolution of monocots.</title>
        <authorList>
            <person name="Ma L."/>
            <person name="Liu K.W."/>
            <person name="Li Z."/>
            <person name="Hsiao Y.Y."/>
            <person name="Qi Y."/>
            <person name="Fu T."/>
            <person name="Tang G.D."/>
            <person name="Zhang D."/>
            <person name="Sun W.H."/>
            <person name="Liu D.K."/>
            <person name="Li Y."/>
            <person name="Chen G.Z."/>
            <person name="Liu X.D."/>
            <person name="Liao X.Y."/>
            <person name="Jiang Y.T."/>
            <person name="Yu X."/>
            <person name="Hao Y."/>
            <person name="Huang J."/>
            <person name="Zhao X.W."/>
            <person name="Ke S."/>
            <person name="Chen Y.Y."/>
            <person name="Wu W.L."/>
            <person name="Hsu J.L."/>
            <person name="Lin Y.F."/>
            <person name="Huang M.D."/>
            <person name="Li C.Y."/>
            <person name="Huang L."/>
            <person name="Wang Z.W."/>
            <person name="Zhao X."/>
            <person name="Zhong W.Y."/>
            <person name="Peng D.H."/>
            <person name="Ahmad S."/>
            <person name="Lan S."/>
            <person name="Zhang J.S."/>
            <person name="Tsai W.C."/>
            <person name="Van de Peer Y."/>
            <person name="Liu Z.J."/>
        </authorList>
    </citation>
    <scope>NUCLEOTIDE SEQUENCE</scope>
    <source>
        <strain evidence="2">CP</strain>
    </source>
</reference>
<accession>A0AAV9CE42</accession>
<feature type="domain" description="Reverse transcriptase" evidence="1">
    <location>
        <begin position="12"/>
        <end position="129"/>
    </location>
</feature>
<organism evidence="2 3">
    <name type="scientific">Acorus calamus</name>
    <name type="common">Sweet flag</name>
    <dbReference type="NCBI Taxonomy" id="4465"/>
    <lineage>
        <taxon>Eukaryota</taxon>
        <taxon>Viridiplantae</taxon>
        <taxon>Streptophyta</taxon>
        <taxon>Embryophyta</taxon>
        <taxon>Tracheophyta</taxon>
        <taxon>Spermatophyta</taxon>
        <taxon>Magnoliopsida</taxon>
        <taxon>Liliopsida</taxon>
        <taxon>Acoraceae</taxon>
        <taxon>Acorus</taxon>
    </lineage>
</organism>